<keyword evidence="1" id="KW-0472">Membrane</keyword>
<dbReference type="Gene3D" id="1.10.287.770">
    <property type="entry name" value="YojJ-like"/>
    <property type="match status" value="1"/>
</dbReference>
<evidence type="ECO:0000313" key="2">
    <source>
        <dbReference type="EMBL" id="GIY40396.1"/>
    </source>
</evidence>
<keyword evidence="1" id="KW-0812">Transmembrane</keyword>
<dbReference type="EMBL" id="BPLR01010605">
    <property type="protein sequence ID" value="GIY40396.1"/>
    <property type="molecule type" value="Genomic_DNA"/>
</dbReference>
<proteinExistence type="predicted"/>
<reference evidence="2 3" key="1">
    <citation type="submission" date="2021-06" db="EMBL/GenBank/DDBJ databases">
        <title>Caerostris extrusa draft genome.</title>
        <authorList>
            <person name="Kono N."/>
            <person name="Arakawa K."/>
        </authorList>
    </citation>
    <scope>NUCLEOTIDE SEQUENCE [LARGE SCALE GENOMIC DNA]</scope>
</reference>
<evidence type="ECO:0000256" key="1">
    <source>
        <dbReference type="SAM" id="Phobius"/>
    </source>
</evidence>
<dbReference type="Proteomes" id="UP001054945">
    <property type="component" value="Unassembled WGS sequence"/>
</dbReference>
<keyword evidence="3" id="KW-1185">Reference proteome</keyword>
<organism evidence="2 3">
    <name type="scientific">Caerostris extrusa</name>
    <name type="common">Bark spider</name>
    <name type="synonym">Caerostris bankana</name>
    <dbReference type="NCBI Taxonomy" id="172846"/>
    <lineage>
        <taxon>Eukaryota</taxon>
        <taxon>Metazoa</taxon>
        <taxon>Ecdysozoa</taxon>
        <taxon>Arthropoda</taxon>
        <taxon>Chelicerata</taxon>
        <taxon>Arachnida</taxon>
        <taxon>Araneae</taxon>
        <taxon>Araneomorphae</taxon>
        <taxon>Entelegynae</taxon>
        <taxon>Araneoidea</taxon>
        <taxon>Araneidae</taxon>
        <taxon>Caerostris</taxon>
    </lineage>
</organism>
<sequence length="403" mass="46878">MKACVKFILPTLTNEQKSRVQWRDFTSVIKIINTFEIDSYRIHRSDFCSRYPDLCQTPNKLQEFCAKHYHFCDGEDDTDLKIPKLGYYANNSKEVRKIAQQILFNDITDLPSQFCDRNNMSLCSNVTVTFIQSGVSEYLKCFSENLYLYNVEEEPTTKELDVTSFSGYIIYRYGLNLTHQQLFYPWDTPQIYFALHSPFNPINAVFEGIPIKPGFDYTIQIYRKEDHILPSPYKTNCTDYRESWKNNNKTRATSLETNDCLLLCPVAISYKFSMEIKSLIYDGFYGCEHSPGSYDRLKSIQDACMRDCRPECVVGVIVYVKNDEVTVMSHKPLYGSFGELFSYIGGLMGCWLGISVWAFTGIVEKTCRRTVKLKRNISYRRSLKGLQIKNLPNANYFRFDALR</sequence>
<name>A0AAV4T4X7_CAEEX</name>
<gene>
    <name evidence="2" type="primary">AVEN_154540_1</name>
    <name evidence="2" type="ORF">CEXT_523751</name>
</gene>
<comment type="caution">
    <text evidence="2">The sequence shown here is derived from an EMBL/GenBank/DDBJ whole genome shotgun (WGS) entry which is preliminary data.</text>
</comment>
<keyword evidence="1" id="KW-1133">Transmembrane helix</keyword>
<accession>A0AAV4T4X7</accession>
<feature type="transmembrane region" description="Helical" evidence="1">
    <location>
        <begin position="340"/>
        <end position="363"/>
    </location>
</feature>
<evidence type="ECO:0000313" key="3">
    <source>
        <dbReference type="Proteomes" id="UP001054945"/>
    </source>
</evidence>
<protein>
    <submittedName>
        <fullName evidence="2">Uncharacterized protein</fullName>
    </submittedName>
</protein>
<dbReference type="AlphaFoldDB" id="A0AAV4T4X7"/>